<dbReference type="SUPFAM" id="SSF56349">
    <property type="entry name" value="DNA breaking-rejoining enzymes"/>
    <property type="match status" value="1"/>
</dbReference>
<comment type="caution">
    <text evidence="2">The sequence shown here is derived from an EMBL/GenBank/DDBJ whole genome shotgun (WGS) entry which is preliminary data.</text>
</comment>
<organism evidence="2 3">
    <name type="scientific">Bacteroides acidifaciens</name>
    <dbReference type="NCBI Taxonomy" id="85831"/>
    <lineage>
        <taxon>Bacteria</taxon>
        <taxon>Pseudomonadati</taxon>
        <taxon>Bacteroidota</taxon>
        <taxon>Bacteroidia</taxon>
        <taxon>Bacteroidales</taxon>
        <taxon>Bacteroidaceae</taxon>
        <taxon>Bacteroides</taxon>
    </lineage>
</organism>
<evidence type="ECO:0000313" key="3">
    <source>
        <dbReference type="Proteomes" id="UP000305751"/>
    </source>
</evidence>
<dbReference type="EMBL" id="SRZA01000040">
    <property type="protein sequence ID" value="TGY01532.1"/>
    <property type="molecule type" value="Genomic_DNA"/>
</dbReference>
<dbReference type="Proteomes" id="UP000305751">
    <property type="component" value="Unassembled WGS sequence"/>
</dbReference>
<dbReference type="GO" id="GO:0003677">
    <property type="term" value="F:DNA binding"/>
    <property type="evidence" value="ECO:0007669"/>
    <property type="project" value="InterPro"/>
</dbReference>
<proteinExistence type="predicted"/>
<protein>
    <recommendedName>
        <fullName evidence="4">Site-specific integrase</fullName>
    </recommendedName>
</protein>
<dbReference type="GO" id="GO:0006310">
    <property type="term" value="P:DNA recombination"/>
    <property type="evidence" value="ECO:0007669"/>
    <property type="project" value="UniProtKB-KW"/>
</dbReference>
<keyword evidence="1" id="KW-0233">DNA recombination</keyword>
<name>A0A4S2ALE4_9BACE</name>
<keyword evidence="3" id="KW-1185">Reference proteome</keyword>
<gene>
    <name evidence="2" type="ORF">E5356_12730</name>
</gene>
<dbReference type="InterPro" id="IPR013762">
    <property type="entry name" value="Integrase-like_cat_sf"/>
</dbReference>
<dbReference type="GO" id="GO:0015074">
    <property type="term" value="P:DNA integration"/>
    <property type="evidence" value="ECO:0007669"/>
    <property type="project" value="InterPro"/>
</dbReference>
<dbReference type="AlphaFoldDB" id="A0A4S2ALE4"/>
<evidence type="ECO:0000313" key="2">
    <source>
        <dbReference type="EMBL" id="TGY01532.1"/>
    </source>
</evidence>
<dbReference type="InterPro" id="IPR011010">
    <property type="entry name" value="DNA_brk_join_enz"/>
</dbReference>
<dbReference type="Gene3D" id="1.10.443.10">
    <property type="entry name" value="Intergrase catalytic core"/>
    <property type="match status" value="1"/>
</dbReference>
<dbReference type="RefSeq" id="WP_136014509.1">
    <property type="nucleotide sequence ID" value="NZ_CAJTBC010000025.1"/>
</dbReference>
<sequence>MNKKQIKFHLGVKVYPKHWCTEVQRAYTSKIIPSSDNRNNEIANNRITDIFNRFILFKEYICKIDNENNLEIETILKKYINMGRPKKNENTGIKDIITQIKKDVFNATTIGNATIKNYCDKGVPALSFYLKYLEEEEKKNVNTYSQFTTEFFTAFSLYLLNNYFQPNGEPYTISTINSIIKYAKSAVILSARKQQALTENDISTIKTKQFDDKSSDNHIALRNDEVMKLYNYKCKNEKDEIIKDLFILECTLGCRVSDLLEIDNKIEEINGDFFITFAPRKTPNKKMEIKLIFEIARHLIIDKYKCKLPKCSKDTINKNIKRIAKEAGIKGEELQSIHYAGDSKPTELKKQRYELIATHTGRRSFITMLSAREWTYEQIRKYTGQTIEMVQHYDKATPKYKQIFQNSYKNNLDEIVLLHDEVVGNKNKDIAFKKEQANNPDSTYIGTIVELANSNGKLQHKIELTTKDLKKANEDIKNKDSLLLKAEEYIELLGSEDAIKQAIVDNSETDLVNGYVMAADGTIYYNPLIEGLK</sequence>
<accession>A0A4S2ALE4</accession>
<reference evidence="2 3" key="1">
    <citation type="submission" date="2019-04" db="EMBL/GenBank/DDBJ databases">
        <title>Microbes associate with the intestines of laboratory mice.</title>
        <authorList>
            <person name="Navarre W."/>
            <person name="Wong E."/>
            <person name="Huang K."/>
            <person name="Tropini C."/>
            <person name="Ng K."/>
            <person name="Yu B."/>
        </authorList>
    </citation>
    <scope>NUCLEOTIDE SEQUENCE [LARGE SCALE GENOMIC DNA]</scope>
    <source>
        <strain evidence="2 3">NM70_E10</strain>
    </source>
</reference>
<evidence type="ECO:0000256" key="1">
    <source>
        <dbReference type="ARBA" id="ARBA00023172"/>
    </source>
</evidence>
<evidence type="ECO:0008006" key="4">
    <source>
        <dbReference type="Google" id="ProtNLM"/>
    </source>
</evidence>